<comment type="caution">
    <text evidence="1">The sequence shown here is derived from an EMBL/GenBank/DDBJ whole genome shotgun (WGS) entry which is preliminary data.</text>
</comment>
<keyword evidence="2" id="KW-1185">Reference proteome</keyword>
<organism evidence="1 2">
    <name type="scientific">Subtercola lobariae</name>
    <dbReference type="NCBI Taxonomy" id="1588641"/>
    <lineage>
        <taxon>Bacteria</taxon>
        <taxon>Bacillati</taxon>
        <taxon>Actinomycetota</taxon>
        <taxon>Actinomycetes</taxon>
        <taxon>Micrococcales</taxon>
        <taxon>Microbacteriaceae</taxon>
        <taxon>Subtercola</taxon>
    </lineage>
</organism>
<protein>
    <submittedName>
        <fullName evidence="1">Uncharacterized protein</fullName>
    </submittedName>
</protein>
<evidence type="ECO:0000313" key="1">
    <source>
        <dbReference type="EMBL" id="GGF36999.1"/>
    </source>
</evidence>
<gene>
    <name evidence="1" type="ORF">GCM10011399_32450</name>
</gene>
<evidence type="ECO:0000313" key="2">
    <source>
        <dbReference type="Proteomes" id="UP000598775"/>
    </source>
</evidence>
<proteinExistence type="predicted"/>
<accession>A0A917F2N0</accession>
<sequence length="74" mass="7802">MGTAHLGRTSRAGLVAPCLAEYDERGRRILPITFGNSGAGTPPGEQAAGGLRFAERALFEPQFEQETVGLTDLA</sequence>
<reference evidence="1 2" key="1">
    <citation type="journal article" date="2014" name="Int. J. Syst. Evol. Microbiol.">
        <title>Complete genome sequence of Corynebacterium casei LMG S-19264T (=DSM 44701T), isolated from a smear-ripened cheese.</title>
        <authorList>
            <consortium name="US DOE Joint Genome Institute (JGI-PGF)"/>
            <person name="Walter F."/>
            <person name="Albersmeier A."/>
            <person name="Kalinowski J."/>
            <person name="Ruckert C."/>
        </authorList>
    </citation>
    <scope>NUCLEOTIDE SEQUENCE [LARGE SCALE GENOMIC DNA]</scope>
    <source>
        <strain evidence="1 2">CGMCC 1.12976</strain>
    </source>
</reference>
<dbReference type="EMBL" id="BMGP01000006">
    <property type="protein sequence ID" value="GGF36999.1"/>
    <property type="molecule type" value="Genomic_DNA"/>
</dbReference>
<name>A0A917F2N0_9MICO</name>
<dbReference type="AlphaFoldDB" id="A0A917F2N0"/>
<dbReference type="Proteomes" id="UP000598775">
    <property type="component" value="Unassembled WGS sequence"/>
</dbReference>